<keyword evidence="1" id="KW-1133">Transmembrane helix</keyword>
<keyword evidence="1" id="KW-0812">Transmembrane</keyword>
<dbReference type="AlphaFoldDB" id="A0A0A6P3B6"/>
<dbReference type="EMBL" id="JSZA02000394">
    <property type="protein sequence ID" value="KHD05263.1"/>
    <property type="molecule type" value="Genomic_DNA"/>
</dbReference>
<sequence>MSTEATKNPFSQAIEATQQTIQNRTRRYRNLVILTTIIILLTLILAIIQFSWQPLLGFISLIPVYGLFIYLDNRQVNHWQQQLLDFWSQQQLDIEHFATTIATFRHLPTHTLQGMLNTLPPKSVRTANNLAPTTREALTLTLQTINRYQNQQILFATLMITTGIAAFALSLLLWSWLPLLGLLLIPIFKGINYGFSNALIFRIWKKRLLKLPKLEREQFIQLANQLNWQAIAAERKLAWLDKFAALK</sequence>
<reference evidence="2 3" key="1">
    <citation type="journal article" date="2016" name="Front. Microbiol.">
        <title>Single-Cell (Meta-)Genomics of a Dimorphic Candidatus Thiomargarita nelsonii Reveals Genomic Plasticity.</title>
        <authorList>
            <person name="Flood B.E."/>
            <person name="Fliss P."/>
            <person name="Jones D.S."/>
            <person name="Dick G.J."/>
            <person name="Jain S."/>
            <person name="Kaster A.K."/>
            <person name="Winkel M."/>
            <person name="Mussmann M."/>
            <person name="Bailey J."/>
        </authorList>
    </citation>
    <scope>NUCLEOTIDE SEQUENCE [LARGE SCALE GENOMIC DNA]</scope>
    <source>
        <strain evidence="2">Hydrate Ridge</strain>
    </source>
</reference>
<evidence type="ECO:0000256" key="1">
    <source>
        <dbReference type="SAM" id="Phobius"/>
    </source>
</evidence>
<feature type="transmembrane region" description="Helical" evidence="1">
    <location>
        <begin position="54"/>
        <end position="71"/>
    </location>
</feature>
<keyword evidence="1" id="KW-0472">Membrane</keyword>
<keyword evidence="3" id="KW-1185">Reference proteome</keyword>
<accession>A0A0A6P3B6</accession>
<gene>
    <name evidence="2" type="ORF">PN36_34760</name>
</gene>
<name>A0A0A6P3B6_9GAMM</name>
<protein>
    <submittedName>
        <fullName evidence="2">Uncharacterized protein</fullName>
    </submittedName>
</protein>
<feature type="transmembrane region" description="Helical" evidence="1">
    <location>
        <begin position="31"/>
        <end position="48"/>
    </location>
</feature>
<proteinExistence type="predicted"/>
<organism evidence="2 3">
    <name type="scientific">Candidatus Thiomargarita nelsonii</name>
    <dbReference type="NCBI Taxonomy" id="1003181"/>
    <lineage>
        <taxon>Bacteria</taxon>
        <taxon>Pseudomonadati</taxon>
        <taxon>Pseudomonadota</taxon>
        <taxon>Gammaproteobacteria</taxon>
        <taxon>Thiotrichales</taxon>
        <taxon>Thiotrichaceae</taxon>
        <taxon>Thiomargarita</taxon>
    </lineage>
</organism>
<evidence type="ECO:0000313" key="2">
    <source>
        <dbReference type="EMBL" id="KHD05263.1"/>
    </source>
</evidence>
<feature type="transmembrane region" description="Helical" evidence="1">
    <location>
        <begin position="153"/>
        <end position="177"/>
    </location>
</feature>
<evidence type="ECO:0000313" key="3">
    <source>
        <dbReference type="Proteomes" id="UP000030428"/>
    </source>
</evidence>
<dbReference type="Proteomes" id="UP000030428">
    <property type="component" value="Unassembled WGS sequence"/>
</dbReference>
<feature type="transmembrane region" description="Helical" evidence="1">
    <location>
        <begin position="183"/>
        <end position="204"/>
    </location>
</feature>
<comment type="caution">
    <text evidence="2">The sequence shown here is derived from an EMBL/GenBank/DDBJ whole genome shotgun (WGS) entry which is preliminary data.</text>
</comment>